<proteinExistence type="predicted"/>
<protein>
    <submittedName>
        <fullName evidence="2">Uncharacterized protein</fullName>
    </submittedName>
</protein>
<accession>R8VY24</accession>
<dbReference type="EMBL" id="AQOB01000010">
    <property type="protein sequence ID" value="EOQ35827.1"/>
    <property type="molecule type" value="Genomic_DNA"/>
</dbReference>
<sequence>MKHKRIISLVLTAAMMLSMCMPGFAVDTGETDAPPTPVTCTCETKCVDGAVNYECPVCSADGANLEACKGAEATTPEPECTCEIQCTEGTVA</sequence>
<dbReference type="Proteomes" id="UP000013981">
    <property type="component" value="Unassembled WGS sequence"/>
</dbReference>
<feature type="non-terminal residue" evidence="2">
    <location>
        <position position="92"/>
    </location>
</feature>
<organism evidence="2 3">
    <name type="scientific">Butyricicoccus pullicaecorum 1.2</name>
    <dbReference type="NCBI Taxonomy" id="1203606"/>
    <lineage>
        <taxon>Bacteria</taxon>
        <taxon>Bacillati</taxon>
        <taxon>Bacillota</taxon>
        <taxon>Clostridia</taxon>
        <taxon>Eubacteriales</taxon>
        <taxon>Butyricicoccaceae</taxon>
        <taxon>Butyricicoccus</taxon>
    </lineage>
</organism>
<feature type="signal peptide" evidence="1">
    <location>
        <begin position="1"/>
        <end position="25"/>
    </location>
</feature>
<evidence type="ECO:0000256" key="1">
    <source>
        <dbReference type="SAM" id="SignalP"/>
    </source>
</evidence>
<keyword evidence="1" id="KW-0732">Signal</keyword>
<dbReference type="RefSeq" id="WP_016148523.1">
    <property type="nucleotide sequence ID" value="NZ_KB976104.1"/>
</dbReference>
<evidence type="ECO:0000313" key="2">
    <source>
        <dbReference type="EMBL" id="EOQ35827.1"/>
    </source>
</evidence>
<comment type="caution">
    <text evidence="2">The sequence shown here is derived from an EMBL/GenBank/DDBJ whole genome shotgun (WGS) entry which is preliminary data.</text>
</comment>
<evidence type="ECO:0000313" key="3">
    <source>
        <dbReference type="Proteomes" id="UP000013981"/>
    </source>
</evidence>
<feature type="chain" id="PRO_5004478485" evidence="1">
    <location>
        <begin position="26"/>
        <end position="92"/>
    </location>
</feature>
<dbReference type="AlphaFoldDB" id="R8VY24"/>
<keyword evidence="3" id="KW-1185">Reference proteome</keyword>
<gene>
    <name evidence="2" type="ORF">HMPREF1526_02405</name>
</gene>
<dbReference type="HOGENOM" id="CLU_2431960_0_0_9"/>
<reference evidence="2 3" key="1">
    <citation type="submission" date="2013-01" db="EMBL/GenBank/DDBJ databases">
        <title>The Genome Sequence of Butyricicoccus pullicaecorum 1.2.</title>
        <authorList>
            <consortium name="The Broad Institute Genome Sequencing Platform"/>
            <person name="Earl A."/>
            <person name="Ward D."/>
            <person name="Feldgarden M."/>
            <person name="Gevers D."/>
            <person name="Van Immerseel F."/>
            <person name="Eeckhaut V."/>
            <person name="Walker B."/>
            <person name="Young S.K."/>
            <person name="Zeng Q."/>
            <person name="Gargeya S."/>
            <person name="Fitzgerald M."/>
            <person name="Haas B."/>
            <person name="Abouelleil A."/>
            <person name="Alvarado L."/>
            <person name="Arachchi H.M."/>
            <person name="Berlin A.M."/>
            <person name="Chapman S.B."/>
            <person name="Dewar J."/>
            <person name="Goldberg J."/>
            <person name="Griggs A."/>
            <person name="Gujja S."/>
            <person name="Hansen M."/>
            <person name="Howarth C."/>
            <person name="Imamovic A."/>
            <person name="Larimer J."/>
            <person name="McCowan C."/>
            <person name="Murphy C."/>
            <person name="Neiman D."/>
            <person name="Pearson M."/>
            <person name="Priest M."/>
            <person name="Roberts A."/>
            <person name="Saif S."/>
            <person name="Shea T."/>
            <person name="Sisk P."/>
            <person name="Sykes S."/>
            <person name="Wortman J."/>
            <person name="Nusbaum C."/>
            <person name="Birren B."/>
        </authorList>
    </citation>
    <scope>NUCLEOTIDE SEQUENCE [LARGE SCALE GENOMIC DNA]</scope>
    <source>
        <strain evidence="2 3">1.2</strain>
    </source>
</reference>
<name>R8VY24_9FIRM</name>